<keyword evidence="1" id="KW-0732">Signal</keyword>
<keyword evidence="3" id="KW-1185">Reference proteome</keyword>
<evidence type="ECO:0000256" key="1">
    <source>
        <dbReference type="SAM" id="SignalP"/>
    </source>
</evidence>
<name>A0A4R7CBR8_9HYPH</name>
<feature type="chain" id="PRO_5020602063" description="Secreted protein" evidence="1">
    <location>
        <begin position="24"/>
        <end position="119"/>
    </location>
</feature>
<gene>
    <name evidence="2" type="ORF">EV668_2196</name>
</gene>
<organism evidence="2 3">
    <name type="scientific">Enterovirga rhinocerotis</name>
    <dbReference type="NCBI Taxonomy" id="1339210"/>
    <lineage>
        <taxon>Bacteria</taxon>
        <taxon>Pseudomonadati</taxon>
        <taxon>Pseudomonadota</taxon>
        <taxon>Alphaproteobacteria</taxon>
        <taxon>Hyphomicrobiales</taxon>
        <taxon>Methylobacteriaceae</taxon>
        <taxon>Enterovirga</taxon>
    </lineage>
</organism>
<protein>
    <recommendedName>
        <fullName evidence="4">Secreted protein</fullName>
    </recommendedName>
</protein>
<reference evidence="2 3" key="1">
    <citation type="submission" date="2019-03" db="EMBL/GenBank/DDBJ databases">
        <title>Genomic Encyclopedia of Type Strains, Phase IV (KMG-IV): sequencing the most valuable type-strain genomes for metagenomic binning, comparative biology and taxonomic classification.</title>
        <authorList>
            <person name="Goeker M."/>
        </authorList>
    </citation>
    <scope>NUCLEOTIDE SEQUENCE [LARGE SCALE GENOMIC DNA]</scope>
    <source>
        <strain evidence="2 3">DSM 25903</strain>
    </source>
</reference>
<evidence type="ECO:0008006" key="4">
    <source>
        <dbReference type="Google" id="ProtNLM"/>
    </source>
</evidence>
<accession>A0A4R7CBR8</accession>
<comment type="caution">
    <text evidence="2">The sequence shown here is derived from an EMBL/GenBank/DDBJ whole genome shotgun (WGS) entry which is preliminary data.</text>
</comment>
<sequence>MSRMLVRSVAALAIGLFCGSAMAAGSSAPFGYTPDPALMRETPAQLRVRIQRACVSTQAGIQGGSQGSASRGCGCYATRVLRAMTPAELAAYRSTGIFDETTRVKAFAALDSCGLKRPS</sequence>
<feature type="signal peptide" evidence="1">
    <location>
        <begin position="1"/>
        <end position="23"/>
    </location>
</feature>
<dbReference type="Proteomes" id="UP000295122">
    <property type="component" value="Unassembled WGS sequence"/>
</dbReference>
<proteinExistence type="predicted"/>
<dbReference type="RefSeq" id="WP_245513002.1">
    <property type="nucleotide sequence ID" value="NZ_SNZR01000011.1"/>
</dbReference>
<dbReference type="AlphaFoldDB" id="A0A4R7CBR8"/>
<evidence type="ECO:0000313" key="3">
    <source>
        <dbReference type="Proteomes" id="UP000295122"/>
    </source>
</evidence>
<dbReference type="EMBL" id="SNZR01000011">
    <property type="protein sequence ID" value="TDR94905.1"/>
    <property type="molecule type" value="Genomic_DNA"/>
</dbReference>
<evidence type="ECO:0000313" key="2">
    <source>
        <dbReference type="EMBL" id="TDR94905.1"/>
    </source>
</evidence>